<dbReference type="Gene3D" id="3.40.50.1700">
    <property type="entry name" value="Glycoside hydrolase family 3 C-terminal domain"/>
    <property type="match status" value="1"/>
</dbReference>
<keyword evidence="2" id="KW-0378">Hydrolase</keyword>
<dbReference type="PANTHER" id="PTHR42715:SF10">
    <property type="entry name" value="BETA-GLUCOSIDASE"/>
    <property type="match status" value="1"/>
</dbReference>
<dbReference type="EMBL" id="CAEZSF010000073">
    <property type="protein sequence ID" value="CAB4538638.1"/>
    <property type="molecule type" value="Genomic_DNA"/>
</dbReference>
<evidence type="ECO:0000256" key="3">
    <source>
        <dbReference type="ARBA" id="ARBA00023277"/>
    </source>
</evidence>
<dbReference type="PRINTS" id="PR00133">
    <property type="entry name" value="GLHYDRLASE3"/>
</dbReference>
<dbReference type="Pfam" id="PF00933">
    <property type="entry name" value="Glyco_hydro_3"/>
    <property type="match status" value="1"/>
</dbReference>
<dbReference type="InterPro" id="IPR037524">
    <property type="entry name" value="PA14/GLEYA"/>
</dbReference>
<accession>A0A6J6BKD6</accession>
<keyword evidence="3" id="KW-0119">Carbohydrate metabolism</keyword>
<dbReference type="Gene3D" id="2.60.120.260">
    <property type="entry name" value="Galactose-binding domain-like"/>
    <property type="match status" value="1"/>
</dbReference>
<dbReference type="InterPro" id="IPR036962">
    <property type="entry name" value="Glyco_hydro_3_N_sf"/>
</dbReference>
<dbReference type="GO" id="GO:0004553">
    <property type="term" value="F:hydrolase activity, hydrolyzing O-glycosyl compounds"/>
    <property type="evidence" value="ECO:0007669"/>
    <property type="project" value="InterPro"/>
</dbReference>
<sequence>MMSDSVDKLMGQLSLQEKATLTSGTDMWNGHGIERLGISALKVSDGPVGVRGDRWVGTTSACTPCGTALGATWNLELINQVGVVLGQEAKSKSVDILLAPTVNLHRNPLAGRNFECFSEDPFLTGSAATAIINGIQSTGAGACIKHFVANDSEFQRHTISSQVSERVLRELYLLPFEMVIRDTDVCAVMSGYNRLNGTYCAEHDWLLNQILKQEWGFDGLVMSDWWGTMSSASAGGGLDLEMPGPAKYLGAQLAELIDAGTVEASALDEMASRILRVSERLGLLSDPASALPVRAAEQSNDLPAHRSVLRTAAEQAVVLLTNDQVEGQTVLPIAVSSLTHVAVIGPSADTASVLGGGSAAVNPHYAVSILEGLQNSLPANVKLTHEIGVHASRSAPPIDSRCLRSTAQPEKPGLDVEYFSNREFAGPPTCVEHAAQPRLVWMGPEAAPGVATKNMSVRVSGTFVARSTGTHTFALVTGGTGGRVLLDGEVVLDNYTGQQPGTAFFGLGSSETLFEVHLEQGDERSLIGEFTAYEGMDVAAFLIGHREPVFSNGIERAAKAAAEAEVAIVVVGLEQDSETEGEDRTTISLPGEQDALLRAVIAANPRTVVLVNAGSVVDLSAAQGAAAIAQTWYLGQETGNAVAAVLTGQVDASGRLPTTFGKQVKDWSSQLNYPGEFGEVLYGEELFMGYRGFDKQQIEPAFCFGHGLSYTSFECSDAELSEQTLSVEQLQEGSEFLVSAEVTNTGDRSGYHVLQCYVHRGQTDSGRPEQELCGFTKVQLSPGQSTRATIPLNVRSCAVWDQPNQSWVVRPGAFEFRLATSSRELLSTATLQVTA</sequence>
<evidence type="ECO:0000256" key="2">
    <source>
        <dbReference type="ARBA" id="ARBA00022801"/>
    </source>
</evidence>
<dbReference type="InterPro" id="IPR013783">
    <property type="entry name" value="Ig-like_fold"/>
</dbReference>
<dbReference type="InterPro" id="IPR019800">
    <property type="entry name" value="Glyco_hydro_3_AS"/>
</dbReference>
<evidence type="ECO:0000256" key="1">
    <source>
        <dbReference type="ARBA" id="ARBA00005336"/>
    </source>
</evidence>
<evidence type="ECO:0000259" key="4">
    <source>
        <dbReference type="PROSITE" id="PS51820"/>
    </source>
</evidence>
<evidence type="ECO:0000313" key="5">
    <source>
        <dbReference type="EMBL" id="CAB4538638.1"/>
    </source>
</evidence>
<organism evidence="5">
    <name type="scientific">freshwater metagenome</name>
    <dbReference type="NCBI Taxonomy" id="449393"/>
    <lineage>
        <taxon>unclassified sequences</taxon>
        <taxon>metagenomes</taxon>
        <taxon>ecological metagenomes</taxon>
    </lineage>
</organism>
<dbReference type="GO" id="GO:0005975">
    <property type="term" value="P:carbohydrate metabolic process"/>
    <property type="evidence" value="ECO:0007669"/>
    <property type="project" value="InterPro"/>
</dbReference>
<dbReference type="SMART" id="SM00758">
    <property type="entry name" value="PA14"/>
    <property type="match status" value="1"/>
</dbReference>
<gene>
    <name evidence="5" type="ORF">UFOPK1358_00893</name>
</gene>
<dbReference type="InterPro" id="IPR026891">
    <property type="entry name" value="Fn3-like"/>
</dbReference>
<dbReference type="Gene3D" id="2.60.40.10">
    <property type="entry name" value="Immunoglobulins"/>
    <property type="match status" value="1"/>
</dbReference>
<dbReference type="InterPro" id="IPR011658">
    <property type="entry name" value="PA14_dom"/>
</dbReference>
<dbReference type="PROSITE" id="PS51820">
    <property type="entry name" value="PA14"/>
    <property type="match status" value="1"/>
</dbReference>
<name>A0A6J6BKD6_9ZZZZ</name>
<dbReference type="PANTHER" id="PTHR42715">
    <property type="entry name" value="BETA-GLUCOSIDASE"/>
    <property type="match status" value="1"/>
</dbReference>
<feature type="domain" description="PA14" evidence="4">
    <location>
        <begin position="409"/>
        <end position="561"/>
    </location>
</feature>
<dbReference type="PROSITE" id="PS00775">
    <property type="entry name" value="GLYCOSYL_HYDROL_F3"/>
    <property type="match status" value="1"/>
</dbReference>
<dbReference type="SUPFAM" id="SSF51445">
    <property type="entry name" value="(Trans)glycosidases"/>
    <property type="match status" value="1"/>
</dbReference>
<dbReference type="SUPFAM" id="SSF56988">
    <property type="entry name" value="Anthrax protective antigen"/>
    <property type="match status" value="1"/>
</dbReference>
<dbReference type="InterPro" id="IPR036881">
    <property type="entry name" value="Glyco_hydro_3_C_sf"/>
</dbReference>
<dbReference type="Pfam" id="PF07691">
    <property type="entry name" value="PA14"/>
    <property type="match status" value="1"/>
</dbReference>
<dbReference type="Pfam" id="PF01915">
    <property type="entry name" value="Glyco_hydro_3_C"/>
    <property type="match status" value="1"/>
</dbReference>
<dbReference type="Pfam" id="PF14310">
    <property type="entry name" value="Fn3-like"/>
    <property type="match status" value="1"/>
</dbReference>
<dbReference type="SMART" id="SM01217">
    <property type="entry name" value="Fn3_like"/>
    <property type="match status" value="1"/>
</dbReference>
<proteinExistence type="inferred from homology"/>
<dbReference type="Gene3D" id="3.20.20.300">
    <property type="entry name" value="Glycoside hydrolase, family 3, N-terminal domain"/>
    <property type="match status" value="1"/>
</dbReference>
<dbReference type="InterPro" id="IPR017853">
    <property type="entry name" value="GH"/>
</dbReference>
<dbReference type="InterPro" id="IPR002772">
    <property type="entry name" value="Glyco_hydro_3_C"/>
</dbReference>
<dbReference type="AlphaFoldDB" id="A0A6J6BKD6"/>
<dbReference type="InterPro" id="IPR001764">
    <property type="entry name" value="Glyco_hydro_3_N"/>
</dbReference>
<protein>
    <submittedName>
        <fullName evidence="5">Unannotated protein</fullName>
    </submittedName>
</protein>
<reference evidence="5" key="1">
    <citation type="submission" date="2020-05" db="EMBL/GenBank/DDBJ databases">
        <authorList>
            <person name="Chiriac C."/>
            <person name="Salcher M."/>
            <person name="Ghai R."/>
            <person name="Kavagutti S V."/>
        </authorList>
    </citation>
    <scope>NUCLEOTIDE SEQUENCE</scope>
</reference>
<dbReference type="InterPro" id="IPR050288">
    <property type="entry name" value="Cellulose_deg_GH3"/>
</dbReference>
<dbReference type="SUPFAM" id="SSF52279">
    <property type="entry name" value="Beta-D-glucan exohydrolase, C-terminal domain"/>
    <property type="match status" value="1"/>
</dbReference>
<comment type="similarity">
    <text evidence="1">Belongs to the glycosyl hydrolase 3 family.</text>
</comment>